<reference evidence="1 2" key="1">
    <citation type="submission" date="2019-08" db="EMBL/GenBank/DDBJ databases">
        <title>Genome sequencing of Paenibacillus faecis DSM 23593(T).</title>
        <authorList>
            <person name="Kook J.-K."/>
            <person name="Park S.-N."/>
            <person name="Lim Y.K."/>
        </authorList>
    </citation>
    <scope>NUCLEOTIDE SEQUENCE [LARGE SCALE GENOMIC DNA]</scope>
    <source>
        <strain evidence="1 2">DSM 23593</strain>
    </source>
</reference>
<organism evidence="1 2">
    <name type="scientific">Paenibacillus faecis</name>
    <dbReference type="NCBI Taxonomy" id="862114"/>
    <lineage>
        <taxon>Bacteria</taxon>
        <taxon>Bacillati</taxon>
        <taxon>Bacillota</taxon>
        <taxon>Bacilli</taxon>
        <taxon>Bacillales</taxon>
        <taxon>Paenibacillaceae</taxon>
        <taxon>Paenibacillus</taxon>
    </lineage>
</organism>
<accession>A0A5D0CWH4</accession>
<sequence>MGGMKMRNSLILPDRPLLDSRDVSRIREDYERFREGLPERIETYLLETYGLDVSARYGLRAIRNPFGKASGQLSLNVRQVQEDCRARLGFVVLKTVIAEDADGRRSMEEWAVKETRMVVGKITGKETGETGWNVTWQGRGWHGSFGDYLAFFRKALDIGREHGTVIVPSCKYHLPGGEAEEFRLEEYEYTTRRLHGVWRESGAEGPLQMEKDFSPTLAGSGRARQQCAVLRWLREVPVKIKSSLPPGEIVLGIKLMNAMFADEFQIGALRTLIEGSFTPPDYIIYANRLYDQTREFAGKIGAAYGGPDLSRRNLRMLTLLRKLELAEGLARPIPPLSGTGNVCTGKMALEYALRGVKSLQMHTIFQKPAGAYGMRKGAKTERALHDLYFHPEHGLVPWMLHLRHAEEIRNPEGVTSFMDITEWYRDRGKNWFLEQEG</sequence>
<evidence type="ECO:0000313" key="2">
    <source>
        <dbReference type="Proteomes" id="UP000325218"/>
    </source>
</evidence>
<dbReference type="EMBL" id="VSDO01000001">
    <property type="protein sequence ID" value="TYA14203.1"/>
    <property type="molecule type" value="Genomic_DNA"/>
</dbReference>
<keyword evidence="2" id="KW-1185">Reference proteome</keyword>
<comment type="caution">
    <text evidence="1">The sequence shown here is derived from an EMBL/GenBank/DDBJ whole genome shotgun (WGS) entry which is preliminary data.</text>
</comment>
<dbReference type="OrthoDB" id="2532974at2"/>
<dbReference type="Proteomes" id="UP000325218">
    <property type="component" value="Unassembled WGS sequence"/>
</dbReference>
<dbReference type="RefSeq" id="WP_148449685.1">
    <property type="nucleotide sequence ID" value="NZ_VSDO01000001.1"/>
</dbReference>
<name>A0A5D0CWH4_9BACL</name>
<protein>
    <submittedName>
        <fullName evidence="1">Uncharacterized protein</fullName>
    </submittedName>
</protein>
<dbReference type="AlphaFoldDB" id="A0A5D0CWH4"/>
<gene>
    <name evidence="1" type="ORF">FRY98_00500</name>
</gene>
<proteinExistence type="predicted"/>
<evidence type="ECO:0000313" key="1">
    <source>
        <dbReference type="EMBL" id="TYA14203.1"/>
    </source>
</evidence>